<dbReference type="Pfam" id="PF23023">
    <property type="entry name" value="Anti-Pycsar_Apyc1"/>
    <property type="match status" value="1"/>
</dbReference>
<evidence type="ECO:0000256" key="3">
    <source>
        <dbReference type="ARBA" id="ARBA00007823"/>
    </source>
</evidence>
<evidence type="ECO:0000256" key="5">
    <source>
        <dbReference type="ARBA" id="ARBA00022694"/>
    </source>
</evidence>
<dbReference type="EC" id="3.1.26.11" evidence="4"/>
<dbReference type="GO" id="GO:1990180">
    <property type="term" value="P:mitochondrial tRNA 3'-end processing"/>
    <property type="evidence" value="ECO:0007669"/>
    <property type="project" value="TreeGrafter"/>
</dbReference>
<dbReference type="SUPFAM" id="SSF56281">
    <property type="entry name" value="Metallo-hydrolase/oxidoreductase"/>
    <property type="match status" value="1"/>
</dbReference>
<organism evidence="12 13">
    <name type="scientific">Aromia moschata</name>
    <dbReference type="NCBI Taxonomy" id="1265417"/>
    <lineage>
        <taxon>Eukaryota</taxon>
        <taxon>Metazoa</taxon>
        <taxon>Ecdysozoa</taxon>
        <taxon>Arthropoda</taxon>
        <taxon>Hexapoda</taxon>
        <taxon>Insecta</taxon>
        <taxon>Pterygota</taxon>
        <taxon>Neoptera</taxon>
        <taxon>Endopterygota</taxon>
        <taxon>Coleoptera</taxon>
        <taxon>Polyphaga</taxon>
        <taxon>Cucujiformia</taxon>
        <taxon>Chrysomeloidea</taxon>
        <taxon>Cerambycidae</taxon>
        <taxon>Cerambycinae</taxon>
        <taxon>Callichromatini</taxon>
        <taxon>Aromia</taxon>
    </lineage>
</organism>
<evidence type="ECO:0000256" key="10">
    <source>
        <dbReference type="ARBA" id="ARBA00022833"/>
    </source>
</evidence>
<dbReference type="GO" id="GO:0046872">
    <property type="term" value="F:metal ion binding"/>
    <property type="evidence" value="ECO:0007669"/>
    <property type="project" value="UniProtKB-KW"/>
</dbReference>
<evidence type="ECO:0000256" key="1">
    <source>
        <dbReference type="ARBA" id="ARBA00000402"/>
    </source>
</evidence>
<dbReference type="InterPro" id="IPR036866">
    <property type="entry name" value="RibonucZ/Hydroxyglut_hydro"/>
</dbReference>
<sequence>MELKKHQATAQNDEDLASLVVHFTPKEVLQHPRYKKWIEEFSPSTHHLILNECSTCMGSQSVHRIQYKLNMLSEDMFPLLGDKGTQLVNEASSIHVNKKQKCEATSYGNCTQTDLNLSNLSVESRPTSPSEPYIFPNTFCSYHLRPKKGLDRTCELRINPKEYISETMSIDDFADTLQELHRDLSQSRKRLSIREYPKILFLGTGSCIPNKTRNTSGILLTLSETQNVLLDCGEGTYGQIVRFFGQEAADRVLSNIDCVYISHLHADHHIGLVGLLQGRRRALDNLKLNKEPLYLFARSRFWLGSASTTDILNNPTLPQSEKQKILEKLGMMDINTCLVRHCPNAFGVALTDKHGHKITYSGDTMPSDNLVELGISSDVLIHEATMEDELAHEAITKMHSTTSPSDRNREKNGKPRIFCLPTSARGMRSCPDLTTIFLIMLVSPSITCRMDELPLVPKLYPSLRLMFAEHYEELEHKAVKRQLKIERQREASLTRNKEKLEQATQ</sequence>
<proteinExistence type="inferred from homology"/>
<evidence type="ECO:0000256" key="6">
    <source>
        <dbReference type="ARBA" id="ARBA00022722"/>
    </source>
</evidence>
<reference evidence="12" key="1">
    <citation type="journal article" date="2023" name="Insect Mol. Biol.">
        <title>Genome sequencing provides insights into the evolution of gene families encoding plant cell wall-degrading enzymes in longhorned beetles.</title>
        <authorList>
            <person name="Shin N.R."/>
            <person name="Okamura Y."/>
            <person name="Kirsch R."/>
            <person name="Pauchet Y."/>
        </authorList>
    </citation>
    <scope>NUCLEOTIDE SEQUENCE</scope>
    <source>
        <strain evidence="12">AMC_N1</strain>
    </source>
</reference>
<dbReference type="Proteomes" id="UP001162162">
    <property type="component" value="Unassembled WGS sequence"/>
</dbReference>
<evidence type="ECO:0000256" key="9">
    <source>
        <dbReference type="ARBA" id="ARBA00022801"/>
    </source>
</evidence>
<dbReference type="EMBL" id="JAPWTK010000360">
    <property type="protein sequence ID" value="KAJ8941617.1"/>
    <property type="molecule type" value="Genomic_DNA"/>
</dbReference>
<keyword evidence="7" id="KW-0479">Metal-binding</keyword>
<accession>A0AAV8XRN5</accession>
<keyword evidence="11" id="KW-0175">Coiled coil</keyword>
<comment type="caution">
    <text evidence="12">The sequence shown here is derived from an EMBL/GenBank/DDBJ whole genome shotgun (WGS) entry which is preliminary data.</text>
</comment>
<dbReference type="Gene3D" id="3.60.15.10">
    <property type="entry name" value="Ribonuclease Z/Hydroxyacylglutathione hydrolase-like"/>
    <property type="match status" value="1"/>
</dbReference>
<dbReference type="GO" id="GO:0005739">
    <property type="term" value="C:mitochondrion"/>
    <property type="evidence" value="ECO:0007669"/>
    <property type="project" value="TreeGrafter"/>
</dbReference>
<comment type="similarity">
    <text evidence="3">Belongs to the RNase Z family.</text>
</comment>
<gene>
    <name evidence="12" type="ORF">NQ318_000323</name>
</gene>
<keyword evidence="5" id="KW-0819">tRNA processing</keyword>
<keyword evidence="9" id="KW-0378">Hydrolase</keyword>
<evidence type="ECO:0000256" key="2">
    <source>
        <dbReference type="ARBA" id="ARBA00001947"/>
    </source>
</evidence>
<evidence type="ECO:0000256" key="11">
    <source>
        <dbReference type="SAM" id="Coils"/>
    </source>
</evidence>
<dbReference type="CDD" id="cd07718">
    <property type="entry name" value="RNaseZ_ELAC1_ELAC2-C-term-like_MBL-fold"/>
    <property type="match status" value="1"/>
</dbReference>
<dbReference type="AlphaFoldDB" id="A0AAV8XRN5"/>
<keyword evidence="13" id="KW-1185">Reference proteome</keyword>
<keyword evidence="8" id="KW-0255">Endonuclease</keyword>
<comment type="catalytic activity">
    <reaction evidence="1">
        <text>Endonucleolytic cleavage of RNA, removing extra 3' nucleotides from tRNA precursor, generating 3' termini of tRNAs. A 3'-hydroxy group is left at the tRNA terminus and a 5'-phosphoryl group is left at the trailer molecule.</text>
        <dbReference type="EC" id="3.1.26.11"/>
    </reaction>
</comment>
<keyword evidence="6" id="KW-0540">Nuclease</keyword>
<dbReference type="PANTHER" id="PTHR12553:SF49">
    <property type="entry name" value="ZINC PHOSPHODIESTERASE ELAC PROTEIN 2"/>
    <property type="match status" value="1"/>
</dbReference>
<evidence type="ECO:0000313" key="13">
    <source>
        <dbReference type="Proteomes" id="UP001162162"/>
    </source>
</evidence>
<comment type="cofactor">
    <cofactor evidence="2">
        <name>Zn(2+)</name>
        <dbReference type="ChEBI" id="CHEBI:29105"/>
    </cofactor>
</comment>
<dbReference type="InterPro" id="IPR047151">
    <property type="entry name" value="RNZ2-like"/>
</dbReference>
<evidence type="ECO:0000256" key="8">
    <source>
        <dbReference type="ARBA" id="ARBA00022759"/>
    </source>
</evidence>
<protein>
    <recommendedName>
        <fullName evidence="4">ribonuclease Z</fullName>
        <ecNumber evidence="4">3.1.26.11</ecNumber>
    </recommendedName>
</protein>
<feature type="coiled-coil region" evidence="11">
    <location>
        <begin position="471"/>
        <end position="503"/>
    </location>
</feature>
<evidence type="ECO:0000313" key="12">
    <source>
        <dbReference type="EMBL" id="KAJ8941617.1"/>
    </source>
</evidence>
<evidence type="ECO:0000256" key="4">
    <source>
        <dbReference type="ARBA" id="ARBA00012477"/>
    </source>
</evidence>
<dbReference type="PANTHER" id="PTHR12553">
    <property type="entry name" value="ZINC PHOSPHODIESTERASE ELAC PROTEIN 2"/>
    <property type="match status" value="1"/>
</dbReference>
<evidence type="ECO:0000256" key="7">
    <source>
        <dbReference type="ARBA" id="ARBA00022723"/>
    </source>
</evidence>
<name>A0AAV8XRN5_9CUCU</name>
<dbReference type="GO" id="GO:0042781">
    <property type="term" value="F:3'-tRNA processing endoribonuclease activity"/>
    <property type="evidence" value="ECO:0007669"/>
    <property type="project" value="UniProtKB-EC"/>
</dbReference>
<keyword evidence="10" id="KW-0862">Zinc</keyword>